<dbReference type="STRING" id="294747.C5M8A5"/>
<dbReference type="GeneID" id="8297350"/>
<keyword evidence="8" id="KW-1185">Reference proteome</keyword>
<keyword evidence="3" id="KW-0862">Zinc</keyword>
<dbReference type="HOGENOM" id="CLU_022266_0_0_1"/>
<feature type="region of interest" description="Disordered" evidence="5">
    <location>
        <begin position="483"/>
        <end position="502"/>
    </location>
</feature>
<gene>
    <name evidence="7" type="ORF">CTRG_02627</name>
</gene>
<dbReference type="InterPro" id="IPR052260">
    <property type="entry name" value="Autophagy_Rcpt_SigReg"/>
</dbReference>
<dbReference type="PROSITE" id="PS50135">
    <property type="entry name" value="ZF_ZZ_2"/>
    <property type="match status" value="1"/>
</dbReference>
<dbReference type="PANTHER" id="PTHR15090">
    <property type="entry name" value="SEQUESTOSOME 1-RELATED"/>
    <property type="match status" value="1"/>
</dbReference>
<feature type="compositionally biased region" description="Polar residues" evidence="5">
    <location>
        <begin position="350"/>
        <end position="365"/>
    </location>
</feature>
<dbReference type="SUPFAM" id="SSF57850">
    <property type="entry name" value="RING/U-box"/>
    <property type="match status" value="1"/>
</dbReference>
<dbReference type="EMBL" id="GG692397">
    <property type="protein sequence ID" value="EER33809.1"/>
    <property type="molecule type" value="Genomic_DNA"/>
</dbReference>
<dbReference type="KEGG" id="ctp:CTRG_02627"/>
<sequence>MPPQNQSQRIIIKVAITKANTGSDSTPVEKTVYARRDSFTKIKSKAALTAYLSKELPDYISSDASYLAFTRKSKKYKDFISLDSEDDFKSLARSLKVKNHVKLNVVDSSPIASDADDSTRKRKSTTIDFGALGDALIEVAFEHFKEMFGDLSNGAPFKKGTSSVASDNSDCPSYNTATKDEASLPVHSNICCDVCHPDDFVPLRGVRYSCLVCPNFDLCSSCESRQLADKSSFGSHSYLHPMAKIIHPSSSFVRGGAWGSTIPQTNDIVYDIPLENCNLATKERLEELLKSKGFEGFVNDVDRYISDSEKYQKLCTMMEIEDEDEEVQFLVLMSILEHAMDEDKKEQDSDVPQSEPVTSDNDSVAFPQNNIEGEVIVRPKKFGEISRIISLQLTNNTNQTIEGGELKFEFFNSKQTETVVVRNASAIKPGRIRYYNLGRLAEEFERINGMQLRIVTEGAVFVGEYKDNSDSILTAQSSFEAKVPEVSEADDSGDTSATESIAEDENVLAKSELAEEHNSCGSTHSMVLPSLPKESTILASSEYYDATSDAADYSKKDSMVDDEDDYDIISGAEDEDTASDFEVLSAVSSNNQ</sequence>
<evidence type="ECO:0000256" key="1">
    <source>
        <dbReference type="ARBA" id="ARBA00022723"/>
    </source>
</evidence>
<dbReference type="VEuPathDB" id="FungiDB:CTRG_02627"/>
<dbReference type="Pfam" id="PF00569">
    <property type="entry name" value="ZZ"/>
    <property type="match status" value="1"/>
</dbReference>
<dbReference type="RefSeq" id="XP_002548330.1">
    <property type="nucleotide sequence ID" value="XM_002548284.1"/>
</dbReference>
<dbReference type="GO" id="GO:0008270">
    <property type="term" value="F:zinc ion binding"/>
    <property type="evidence" value="ECO:0007669"/>
    <property type="project" value="UniProtKB-KW"/>
</dbReference>
<dbReference type="SMART" id="SM00291">
    <property type="entry name" value="ZnF_ZZ"/>
    <property type="match status" value="1"/>
</dbReference>
<evidence type="ECO:0000256" key="5">
    <source>
        <dbReference type="SAM" id="MobiDB-lite"/>
    </source>
</evidence>
<dbReference type="InterPro" id="IPR043145">
    <property type="entry name" value="Znf_ZZ_sf"/>
</dbReference>
<evidence type="ECO:0000256" key="4">
    <source>
        <dbReference type="PROSITE-ProRule" id="PRU00228"/>
    </source>
</evidence>
<dbReference type="eggNOG" id="KOG0504">
    <property type="taxonomic scope" value="Eukaryota"/>
</dbReference>
<feature type="domain" description="ZZ-type" evidence="6">
    <location>
        <begin position="187"/>
        <end position="250"/>
    </location>
</feature>
<dbReference type="CDD" id="cd02340">
    <property type="entry name" value="ZZ_NBR1_like"/>
    <property type="match status" value="1"/>
</dbReference>
<dbReference type="OrthoDB" id="661148at2759"/>
<dbReference type="InterPro" id="IPR000433">
    <property type="entry name" value="Znf_ZZ"/>
</dbReference>
<accession>C5M8A5</accession>
<evidence type="ECO:0000313" key="7">
    <source>
        <dbReference type="EMBL" id="EER33809.1"/>
    </source>
</evidence>
<protein>
    <recommendedName>
        <fullName evidence="6">ZZ-type domain-containing protein</fullName>
    </recommendedName>
</protein>
<feature type="region of interest" description="Disordered" evidence="5">
    <location>
        <begin position="342"/>
        <end position="365"/>
    </location>
</feature>
<dbReference type="Gene3D" id="3.30.60.90">
    <property type="match status" value="1"/>
</dbReference>
<proteinExistence type="predicted"/>
<dbReference type="Proteomes" id="UP000002037">
    <property type="component" value="Unassembled WGS sequence"/>
</dbReference>
<evidence type="ECO:0000259" key="6">
    <source>
        <dbReference type="PROSITE" id="PS50135"/>
    </source>
</evidence>
<keyword evidence="1" id="KW-0479">Metal-binding</keyword>
<organism evidence="7 8">
    <name type="scientific">Candida tropicalis (strain ATCC MYA-3404 / T1)</name>
    <name type="common">Yeast</name>
    <dbReference type="NCBI Taxonomy" id="294747"/>
    <lineage>
        <taxon>Eukaryota</taxon>
        <taxon>Fungi</taxon>
        <taxon>Dikarya</taxon>
        <taxon>Ascomycota</taxon>
        <taxon>Saccharomycotina</taxon>
        <taxon>Pichiomycetes</taxon>
        <taxon>Debaryomycetaceae</taxon>
        <taxon>Candida/Lodderomyces clade</taxon>
        <taxon>Candida</taxon>
    </lineage>
</organism>
<dbReference type="AlphaFoldDB" id="C5M8A5"/>
<evidence type="ECO:0000256" key="3">
    <source>
        <dbReference type="ARBA" id="ARBA00022833"/>
    </source>
</evidence>
<name>C5M8A5_CANTT</name>
<evidence type="ECO:0000313" key="8">
    <source>
        <dbReference type="Proteomes" id="UP000002037"/>
    </source>
</evidence>
<keyword evidence="2 4" id="KW-0863">Zinc-finger</keyword>
<reference evidence="7 8" key="1">
    <citation type="journal article" date="2009" name="Nature">
        <title>Evolution of pathogenicity and sexual reproduction in eight Candida genomes.</title>
        <authorList>
            <person name="Butler G."/>
            <person name="Rasmussen M.D."/>
            <person name="Lin M.F."/>
            <person name="Santos M.A."/>
            <person name="Sakthikumar S."/>
            <person name="Munro C.A."/>
            <person name="Rheinbay E."/>
            <person name="Grabherr M."/>
            <person name="Forche A."/>
            <person name="Reedy J.L."/>
            <person name="Agrafioti I."/>
            <person name="Arnaud M.B."/>
            <person name="Bates S."/>
            <person name="Brown A.J."/>
            <person name="Brunke S."/>
            <person name="Costanzo M.C."/>
            <person name="Fitzpatrick D.A."/>
            <person name="de Groot P.W."/>
            <person name="Harris D."/>
            <person name="Hoyer L.L."/>
            <person name="Hube B."/>
            <person name="Klis F.M."/>
            <person name="Kodira C."/>
            <person name="Lennard N."/>
            <person name="Logue M.E."/>
            <person name="Martin R."/>
            <person name="Neiman A.M."/>
            <person name="Nikolaou E."/>
            <person name="Quail M.A."/>
            <person name="Quinn J."/>
            <person name="Santos M.C."/>
            <person name="Schmitzberger F.F."/>
            <person name="Sherlock G."/>
            <person name="Shah P."/>
            <person name="Silverstein K.A."/>
            <person name="Skrzypek M.S."/>
            <person name="Soll D."/>
            <person name="Staggs R."/>
            <person name="Stansfield I."/>
            <person name="Stumpf M.P."/>
            <person name="Sudbery P.E."/>
            <person name="Srikantha T."/>
            <person name="Zeng Q."/>
            <person name="Berman J."/>
            <person name="Berriman M."/>
            <person name="Heitman J."/>
            <person name="Gow N.A."/>
            <person name="Lorenz M.C."/>
            <person name="Birren B.W."/>
            <person name="Kellis M."/>
            <person name="Cuomo C.A."/>
        </authorList>
    </citation>
    <scope>NUCLEOTIDE SEQUENCE [LARGE SCALE GENOMIC DNA]</scope>
    <source>
        <strain evidence="8">ATCC MYA-3404 / T1</strain>
    </source>
</reference>
<evidence type="ECO:0000256" key="2">
    <source>
        <dbReference type="ARBA" id="ARBA00022771"/>
    </source>
</evidence>